<dbReference type="InterPro" id="IPR012462">
    <property type="entry name" value="UFSP1/2_DUB_cat"/>
</dbReference>
<feature type="domain" description="UFSP1/2/DUB catalytic" evidence="3">
    <location>
        <begin position="533"/>
        <end position="632"/>
    </location>
</feature>
<feature type="compositionally biased region" description="Low complexity" evidence="2">
    <location>
        <begin position="71"/>
        <end position="88"/>
    </location>
</feature>
<organism evidence="4 5">
    <name type="scientific">Vitrella brassicaformis (strain CCMP3155)</name>
    <dbReference type="NCBI Taxonomy" id="1169540"/>
    <lineage>
        <taxon>Eukaryota</taxon>
        <taxon>Sar</taxon>
        <taxon>Alveolata</taxon>
        <taxon>Colpodellida</taxon>
        <taxon>Vitrellaceae</taxon>
        <taxon>Vitrella</taxon>
    </lineage>
</organism>
<evidence type="ECO:0000256" key="2">
    <source>
        <dbReference type="SAM" id="MobiDB-lite"/>
    </source>
</evidence>
<dbReference type="Gene3D" id="3.90.70.130">
    <property type="match status" value="2"/>
</dbReference>
<protein>
    <recommendedName>
        <fullName evidence="3">UFSP1/2/DUB catalytic domain-containing protein</fullName>
    </recommendedName>
</protein>
<feature type="region of interest" description="Disordered" evidence="2">
    <location>
        <begin position="335"/>
        <end position="532"/>
    </location>
</feature>
<feature type="compositionally biased region" description="Basic and acidic residues" evidence="2">
    <location>
        <begin position="466"/>
        <end position="487"/>
    </location>
</feature>
<evidence type="ECO:0000313" key="5">
    <source>
        <dbReference type="Proteomes" id="UP000041254"/>
    </source>
</evidence>
<evidence type="ECO:0000256" key="1">
    <source>
        <dbReference type="ARBA" id="ARBA00022801"/>
    </source>
</evidence>
<accession>A0A0G4EUE4</accession>
<sequence length="661" mass="71417">MTRRRRSLMTSDEELALKLQYDEYGQGAAGGGGAGAGAGAGGAGAGGGQQLSDEALARQLAEEFERRPSSRGRNAAAAASASAEGPSSVELAKRLERKDLEQLQHNNTPQHEEGNAQWPSSSSDALMARKVMEREQEEASLALAKQIQQQEAALFGTGRADGGGGALADTQLFQQALHNMSPANPEDVLTQEVGGVDALMSELSAAVGEANDGGFSEYRLGSTDITYYHSSRDEGEAGWACGYKNAQMVMSHLLKAYPHISNRLFGGRGFVPCVAAMQLYIERAWKGGWDPEGCLHFQGQLANRDVWIGTTEVAALLRSMDIRCNIHAFTSRTQRVWGPQGDGAGSSDAPPAIDNGADSDLYKNTNAGASSSAAAAAAPPPPPAPPSSGAGKGHDDDAIVLDGSPSPADRKPRAIEDDETEKEDGGDSDDDVDGDSDWAPGNGKQKQKKSDWLPLITASKAPPSSDIRDYFQPERNGRNKDNRHHPFNEQGNGGNHRGGRGGRGRGRRGRGRGKGGQNNNGNKKPVDPAHQRMTDRMFEYVWNYYGRDLPEHEKKGLRPGAVRRTSRPPLYFQHQGHSRTIIGAQKRSKGSEVERFLLIFDPGAKPETLMQVCSDRRGWEGRFKRGVWTLRQPDFEILEVIPDSLLTEAERERSKVLGAFV</sequence>
<gene>
    <name evidence="4" type="ORF">Vbra_13339</name>
</gene>
<feature type="compositionally biased region" description="Low complexity" evidence="2">
    <location>
        <begin position="367"/>
        <end position="377"/>
    </location>
</feature>
<feature type="compositionally biased region" description="Basic residues" evidence="2">
    <location>
        <begin position="497"/>
        <end position="513"/>
    </location>
</feature>
<feature type="region of interest" description="Disordered" evidence="2">
    <location>
        <begin position="25"/>
        <end position="89"/>
    </location>
</feature>
<dbReference type="VEuPathDB" id="CryptoDB:Vbra_13339"/>
<dbReference type="GO" id="GO:0016787">
    <property type="term" value="F:hydrolase activity"/>
    <property type="evidence" value="ECO:0007669"/>
    <property type="project" value="UniProtKB-KW"/>
</dbReference>
<dbReference type="OrthoDB" id="288987at2759"/>
<name>A0A0G4EUE4_VITBC</name>
<dbReference type="STRING" id="1169540.A0A0G4EUE4"/>
<evidence type="ECO:0000313" key="4">
    <source>
        <dbReference type="EMBL" id="CEM01913.1"/>
    </source>
</evidence>
<feature type="compositionally biased region" description="Gly residues" evidence="2">
    <location>
        <begin position="27"/>
        <end position="49"/>
    </location>
</feature>
<reference evidence="4 5" key="1">
    <citation type="submission" date="2014-11" db="EMBL/GenBank/DDBJ databases">
        <authorList>
            <person name="Zhu J."/>
            <person name="Qi W."/>
            <person name="Song R."/>
        </authorList>
    </citation>
    <scope>NUCLEOTIDE SEQUENCE [LARGE SCALE GENOMIC DNA]</scope>
</reference>
<evidence type="ECO:0000259" key="3">
    <source>
        <dbReference type="Pfam" id="PF07910"/>
    </source>
</evidence>
<keyword evidence="1" id="KW-0378">Hydrolase</keyword>
<feature type="compositionally biased region" description="Acidic residues" evidence="2">
    <location>
        <begin position="416"/>
        <end position="436"/>
    </location>
</feature>
<keyword evidence="5" id="KW-1185">Reference proteome</keyword>
<feature type="domain" description="UFSP1/2/DUB catalytic" evidence="3">
    <location>
        <begin position="222"/>
        <end position="333"/>
    </location>
</feature>
<dbReference type="AlphaFoldDB" id="A0A0G4EUE4"/>
<dbReference type="Pfam" id="PF07910">
    <property type="entry name" value="Peptidase_C78"/>
    <property type="match status" value="2"/>
</dbReference>
<dbReference type="Proteomes" id="UP000041254">
    <property type="component" value="Unassembled WGS sequence"/>
</dbReference>
<dbReference type="InParanoid" id="A0A0G4EUE4"/>
<proteinExistence type="predicted"/>
<dbReference type="EMBL" id="CDMY01000313">
    <property type="protein sequence ID" value="CEM01913.1"/>
    <property type="molecule type" value="Genomic_DNA"/>
</dbReference>